<sequence length="118" mass="12943">MDWLNLLGKGLFSGAVIVAASEIAKKSTIFGALVISLPLASIMSMTWLYNDTKDKTQVADYAESILWLVIPSMVLFLVLPTLLRRDWEFEYAMAVGIMMTLLAYAAGVGLAKYFGNVS</sequence>
<keyword evidence="1" id="KW-1133">Transmembrane helix</keyword>
<evidence type="ECO:0000313" key="3">
    <source>
        <dbReference type="Proteomes" id="UP000183615"/>
    </source>
</evidence>
<evidence type="ECO:0000256" key="1">
    <source>
        <dbReference type="SAM" id="Phobius"/>
    </source>
</evidence>
<accession>A0A1J5TN84</accession>
<evidence type="ECO:0008006" key="4">
    <source>
        <dbReference type="Google" id="ProtNLM"/>
    </source>
</evidence>
<feature type="transmembrane region" description="Helical" evidence="1">
    <location>
        <begin position="91"/>
        <end position="114"/>
    </location>
</feature>
<name>A0A1J5TN84_9ARCH</name>
<comment type="caution">
    <text evidence="2">The sequence shown here is derived from an EMBL/GenBank/DDBJ whole genome shotgun (WGS) entry which is preliminary data.</text>
</comment>
<keyword evidence="1" id="KW-0812">Transmembrane</keyword>
<gene>
    <name evidence="2" type="ORF">BET99_04480</name>
</gene>
<proteinExistence type="predicted"/>
<feature type="transmembrane region" description="Helical" evidence="1">
    <location>
        <begin position="29"/>
        <end position="49"/>
    </location>
</feature>
<dbReference type="Proteomes" id="UP000183615">
    <property type="component" value="Unassembled WGS sequence"/>
</dbReference>
<dbReference type="EMBL" id="MIYZ01000015">
    <property type="protein sequence ID" value="OIR22385.1"/>
    <property type="molecule type" value="Genomic_DNA"/>
</dbReference>
<keyword evidence="1" id="KW-0472">Membrane</keyword>
<evidence type="ECO:0000313" key="2">
    <source>
        <dbReference type="EMBL" id="OIR22385.1"/>
    </source>
</evidence>
<dbReference type="AlphaFoldDB" id="A0A1J5TN84"/>
<reference evidence="2 3" key="1">
    <citation type="submission" date="2016-08" db="EMBL/GenBank/DDBJ databases">
        <title>New Insights into Marine Group III Euryarchaeota, from dark to light.</title>
        <authorList>
            <person name="Haro-Moreno J.M."/>
            <person name="Rodriguez-Valera F."/>
            <person name="Lopez-Garcia P."/>
            <person name="Moreira D."/>
            <person name="Martin-Cuadrado A.B."/>
        </authorList>
    </citation>
    <scope>NUCLEOTIDE SEQUENCE [LARGE SCALE GENOMIC DNA]</scope>
    <source>
        <strain evidence="2">CG-Epi2</strain>
    </source>
</reference>
<feature type="transmembrane region" description="Helical" evidence="1">
    <location>
        <begin position="61"/>
        <end position="79"/>
    </location>
</feature>
<protein>
    <recommendedName>
        <fullName evidence="4">DUF3147 domain-containing protein</fullName>
    </recommendedName>
</protein>
<organism evidence="2 3">
    <name type="scientific">Marine Group III euryarchaeote CG-Epi2</name>
    <dbReference type="NCBI Taxonomy" id="1888996"/>
    <lineage>
        <taxon>Archaea</taxon>
        <taxon>Methanobacteriati</taxon>
        <taxon>Thermoplasmatota</taxon>
        <taxon>Thermoplasmata</taxon>
        <taxon>Candidatus Thermoprofundales</taxon>
    </lineage>
</organism>